<gene>
    <name evidence="5" type="ORF">OSR52_04410</name>
</gene>
<organism evidence="5 6">
    <name type="scientific">Galbibacter pacificus</name>
    <dbReference type="NCBI Taxonomy" id="2996052"/>
    <lineage>
        <taxon>Bacteria</taxon>
        <taxon>Pseudomonadati</taxon>
        <taxon>Bacteroidota</taxon>
        <taxon>Flavobacteriia</taxon>
        <taxon>Flavobacteriales</taxon>
        <taxon>Flavobacteriaceae</taxon>
        <taxon>Galbibacter</taxon>
    </lineage>
</organism>
<evidence type="ECO:0000256" key="1">
    <source>
        <dbReference type="ARBA" id="ARBA00023015"/>
    </source>
</evidence>
<dbReference type="Pfam" id="PF08220">
    <property type="entry name" value="HTH_DeoR"/>
    <property type="match status" value="1"/>
</dbReference>
<protein>
    <submittedName>
        <fullName evidence="5">DeoR/GlpR family DNA-binding transcription regulator</fullName>
    </submittedName>
</protein>
<dbReference type="PANTHER" id="PTHR30363">
    <property type="entry name" value="HTH-TYPE TRANSCRIPTIONAL REGULATOR SRLR-RELATED"/>
    <property type="match status" value="1"/>
</dbReference>
<dbReference type="PRINTS" id="PR00037">
    <property type="entry name" value="HTHLACR"/>
</dbReference>
<accession>A0ABT6FPE3</accession>
<evidence type="ECO:0000256" key="3">
    <source>
        <dbReference type="ARBA" id="ARBA00023163"/>
    </source>
</evidence>
<reference evidence="5" key="1">
    <citation type="submission" date="2022-11" db="EMBL/GenBank/DDBJ databases">
        <title>High-quality draft genome sequence of Galbibacter sp. strain CMA-7.</title>
        <authorList>
            <person name="Wei L."/>
            <person name="Dong C."/>
            <person name="Shao Z."/>
        </authorList>
    </citation>
    <scope>NUCLEOTIDE SEQUENCE</scope>
    <source>
        <strain evidence="5">CMA-7</strain>
    </source>
</reference>
<dbReference type="PROSITE" id="PS00894">
    <property type="entry name" value="HTH_DEOR_1"/>
    <property type="match status" value="1"/>
</dbReference>
<name>A0ABT6FPE3_9FLAO</name>
<dbReference type="GO" id="GO:0003677">
    <property type="term" value="F:DNA binding"/>
    <property type="evidence" value="ECO:0007669"/>
    <property type="project" value="UniProtKB-KW"/>
</dbReference>
<feature type="domain" description="HTH deoR-type" evidence="4">
    <location>
        <begin position="3"/>
        <end position="58"/>
    </location>
</feature>
<dbReference type="InterPro" id="IPR050313">
    <property type="entry name" value="Carb_Metab_HTH_regulators"/>
</dbReference>
<dbReference type="InterPro" id="IPR001034">
    <property type="entry name" value="DeoR_HTH"/>
</dbReference>
<dbReference type="SUPFAM" id="SSF46785">
    <property type="entry name" value="Winged helix' DNA-binding domain"/>
    <property type="match status" value="1"/>
</dbReference>
<dbReference type="Pfam" id="PF00455">
    <property type="entry name" value="DeoRC"/>
    <property type="match status" value="1"/>
</dbReference>
<dbReference type="Proteomes" id="UP001153642">
    <property type="component" value="Unassembled WGS sequence"/>
</dbReference>
<keyword evidence="6" id="KW-1185">Reference proteome</keyword>
<evidence type="ECO:0000256" key="2">
    <source>
        <dbReference type="ARBA" id="ARBA00023125"/>
    </source>
</evidence>
<keyword evidence="1" id="KW-0805">Transcription regulation</keyword>
<keyword evidence="3" id="KW-0804">Transcription</keyword>
<dbReference type="SMART" id="SM01134">
    <property type="entry name" value="DeoRC"/>
    <property type="match status" value="1"/>
</dbReference>
<dbReference type="PROSITE" id="PS51000">
    <property type="entry name" value="HTH_DEOR_2"/>
    <property type="match status" value="1"/>
</dbReference>
<keyword evidence="2 5" id="KW-0238">DNA-binding</keyword>
<dbReference type="InterPro" id="IPR014036">
    <property type="entry name" value="DeoR-like_C"/>
</dbReference>
<dbReference type="InterPro" id="IPR018356">
    <property type="entry name" value="Tscrpt_reg_HTH_DeoR_CS"/>
</dbReference>
<dbReference type="InterPro" id="IPR036390">
    <property type="entry name" value="WH_DNA-bd_sf"/>
</dbReference>
<dbReference type="Gene3D" id="3.40.50.1360">
    <property type="match status" value="1"/>
</dbReference>
<sequence length="249" mass="27892">MLKAERKRVILNEVRIHNRVLLTDIAEILKVSVDTIRRDITELHKEKQLKKVHGGAISLGFDNYDTGRKNIYSLELKTKIAQKGIELLKKGQVVLLSGGTTNMELARLIPPDLEITCFTPSIPVANQLMTKHNVELIVIGGKVSKGSQISIGGEALNLLSDIKVDLCFMGTNSIDANHGLTEFDWEIVQLKKTMMKASRKIVCPVISEKLNTVQRYKICNIDDIDILITELSPENEKLAVFKHKKISIL</sequence>
<proteinExistence type="predicted"/>
<evidence type="ECO:0000313" key="6">
    <source>
        <dbReference type="Proteomes" id="UP001153642"/>
    </source>
</evidence>
<dbReference type="EMBL" id="JAPMUA010000001">
    <property type="protein sequence ID" value="MDG3585100.1"/>
    <property type="molecule type" value="Genomic_DNA"/>
</dbReference>
<dbReference type="SUPFAM" id="SSF100950">
    <property type="entry name" value="NagB/RpiA/CoA transferase-like"/>
    <property type="match status" value="1"/>
</dbReference>
<comment type="caution">
    <text evidence="5">The sequence shown here is derived from an EMBL/GenBank/DDBJ whole genome shotgun (WGS) entry which is preliminary data.</text>
</comment>
<evidence type="ECO:0000313" key="5">
    <source>
        <dbReference type="EMBL" id="MDG3585100.1"/>
    </source>
</evidence>
<dbReference type="SMART" id="SM00420">
    <property type="entry name" value="HTH_DEOR"/>
    <property type="match status" value="1"/>
</dbReference>
<dbReference type="Gene3D" id="1.10.10.10">
    <property type="entry name" value="Winged helix-like DNA-binding domain superfamily/Winged helix DNA-binding domain"/>
    <property type="match status" value="1"/>
</dbReference>
<dbReference type="InterPro" id="IPR037171">
    <property type="entry name" value="NagB/RpiA_transferase-like"/>
</dbReference>
<evidence type="ECO:0000259" key="4">
    <source>
        <dbReference type="PROSITE" id="PS51000"/>
    </source>
</evidence>
<dbReference type="InterPro" id="IPR036388">
    <property type="entry name" value="WH-like_DNA-bd_sf"/>
</dbReference>
<dbReference type="PANTHER" id="PTHR30363:SF44">
    <property type="entry name" value="AGA OPERON TRANSCRIPTIONAL REPRESSOR-RELATED"/>
    <property type="match status" value="1"/>
</dbReference>